<gene>
    <name evidence="1" type="ORF">V2J18_19190</name>
</gene>
<sequence length="70" mass="7907">MYALHDTRATVPAWNPQQLTDAVPLRLHQLINFDLVRDAGPARSANAEPRRPLRNARYAAARSLPMFAVR</sequence>
<dbReference type="EMBL" id="JBANDL010000002">
    <property type="protein sequence ID" value="MEI2456785.1"/>
    <property type="molecule type" value="Genomic_DNA"/>
</dbReference>
<comment type="caution">
    <text evidence="1">The sequence shown here is derived from an EMBL/GenBank/DDBJ whole genome shotgun (WGS) entry which is preliminary data.</text>
</comment>
<evidence type="ECO:0000313" key="1">
    <source>
        <dbReference type="EMBL" id="MEI2456785.1"/>
    </source>
</evidence>
<keyword evidence="2" id="KW-1185">Reference proteome</keyword>
<reference evidence="1 2" key="1">
    <citation type="submission" date="2024-02" db="EMBL/GenBank/DDBJ databases">
        <title>Lysobacter Genome Sequencing and Mining.</title>
        <authorList>
            <person name="Bierman J."/>
            <person name="Walker M.C."/>
        </authorList>
    </citation>
    <scope>NUCLEOTIDE SEQUENCE [LARGE SCALE GENOMIC DNA]</scope>
    <source>
        <strain evidence="1 2">PB6250</strain>
    </source>
</reference>
<dbReference type="Proteomes" id="UP001387215">
    <property type="component" value="Unassembled WGS sequence"/>
</dbReference>
<accession>A0ABU8D8E7</accession>
<organism evidence="1 2">
    <name type="scientific">Lysobacter firmicutimachus</name>
    <dbReference type="NCBI Taxonomy" id="1792846"/>
    <lineage>
        <taxon>Bacteria</taxon>
        <taxon>Pseudomonadati</taxon>
        <taxon>Pseudomonadota</taxon>
        <taxon>Gammaproteobacteria</taxon>
        <taxon>Lysobacterales</taxon>
        <taxon>Lysobacteraceae</taxon>
        <taxon>Lysobacter</taxon>
    </lineage>
</organism>
<name>A0ABU8D8E7_9GAMM</name>
<proteinExistence type="predicted"/>
<evidence type="ECO:0000313" key="2">
    <source>
        <dbReference type="Proteomes" id="UP001387215"/>
    </source>
</evidence>
<dbReference type="RefSeq" id="WP_141233527.1">
    <property type="nucleotide sequence ID" value="NZ_JBANDL010000002.1"/>
</dbReference>
<protein>
    <submittedName>
        <fullName evidence="1">Uncharacterized protein</fullName>
    </submittedName>
</protein>